<proteinExistence type="predicted"/>
<protein>
    <submittedName>
        <fullName evidence="1">Str. FM013</fullName>
    </submittedName>
</protein>
<reference evidence="1 2" key="1">
    <citation type="journal article" date="2014" name="Nat. Commun.">
        <title>Multiple recent horizontal transfers of a large genomic region in cheese making fungi.</title>
        <authorList>
            <person name="Cheeseman K."/>
            <person name="Ropars J."/>
            <person name="Renault P."/>
            <person name="Dupont J."/>
            <person name="Gouzy J."/>
            <person name="Branca A."/>
            <person name="Abraham A.L."/>
            <person name="Ceppi M."/>
            <person name="Conseiller E."/>
            <person name="Debuchy R."/>
            <person name="Malagnac F."/>
            <person name="Goarin A."/>
            <person name="Silar P."/>
            <person name="Lacoste S."/>
            <person name="Sallet E."/>
            <person name="Bensimon A."/>
            <person name="Giraud T."/>
            <person name="Brygoo Y."/>
        </authorList>
    </citation>
    <scope>NUCLEOTIDE SEQUENCE [LARGE SCALE GENOMIC DNA]</scope>
    <source>
        <strain evidence="2">FM 013</strain>
    </source>
</reference>
<dbReference type="Proteomes" id="UP000053732">
    <property type="component" value="Unassembled WGS sequence"/>
</dbReference>
<organism evidence="1 2">
    <name type="scientific">Penicillium camemberti (strain FM 013)</name>
    <dbReference type="NCBI Taxonomy" id="1429867"/>
    <lineage>
        <taxon>Eukaryota</taxon>
        <taxon>Fungi</taxon>
        <taxon>Dikarya</taxon>
        <taxon>Ascomycota</taxon>
        <taxon>Pezizomycotina</taxon>
        <taxon>Eurotiomycetes</taxon>
        <taxon>Eurotiomycetidae</taxon>
        <taxon>Eurotiales</taxon>
        <taxon>Aspergillaceae</taxon>
        <taxon>Penicillium</taxon>
    </lineage>
</organism>
<dbReference type="EMBL" id="HG793135">
    <property type="protein sequence ID" value="CRL18356.1"/>
    <property type="molecule type" value="Genomic_DNA"/>
</dbReference>
<gene>
    <name evidence="1" type="ORF">PCAMFM013_S002g000226</name>
</gene>
<evidence type="ECO:0000313" key="2">
    <source>
        <dbReference type="Proteomes" id="UP000053732"/>
    </source>
</evidence>
<evidence type="ECO:0000313" key="1">
    <source>
        <dbReference type="EMBL" id="CRL18356.1"/>
    </source>
</evidence>
<name>A0A0G4NWC9_PENC3</name>
<keyword evidence="2" id="KW-1185">Reference proteome</keyword>
<accession>A0A0G4NWC9</accession>
<dbReference type="AlphaFoldDB" id="A0A0G4NWC9"/>
<sequence length="82" mass="8977">MVSLVYSPGCLQSTIQLTIRSVYKASRESYSPLTTPGSSRDKSAQVVQTMEALQPIEPDQFPSNCWPIICCGRQVVSVISIV</sequence>